<evidence type="ECO:0000313" key="9">
    <source>
        <dbReference type="Proteomes" id="UP000190814"/>
    </source>
</evidence>
<evidence type="ECO:0000256" key="4">
    <source>
        <dbReference type="ARBA" id="ARBA00022692"/>
    </source>
</evidence>
<gene>
    <name evidence="8" type="ORF">SAMN02745111_01738</name>
</gene>
<proteinExistence type="predicted"/>
<dbReference type="GO" id="GO:0015297">
    <property type="term" value="F:antiporter activity"/>
    <property type="evidence" value="ECO:0007669"/>
    <property type="project" value="InterPro"/>
</dbReference>
<dbReference type="AlphaFoldDB" id="A0A1T4VVT8"/>
<keyword evidence="9" id="KW-1185">Reference proteome</keyword>
<dbReference type="RefSeq" id="WP_078766587.1">
    <property type="nucleotide sequence ID" value="NZ_FUXZ01000010.1"/>
</dbReference>
<organism evidence="8 9">
    <name type="scientific">Eubacterium uniforme</name>
    <dbReference type="NCBI Taxonomy" id="39495"/>
    <lineage>
        <taxon>Bacteria</taxon>
        <taxon>Bacillati</taxon>
        <taxon>Bacillota</taxon>
        <taxon>Clostridia</taxon>
        <taxon>Eubacteriales</taxon>
        <taxon>Eubacteriaceae</taxon>
        <taxon>Eubacterium</taxon>
    </lineage>
</organism>
<evidence type="ECO:0000256" key="2">
    <source>
        <dbReference type="ARBA" id="ARBA00022448"/>
    </source>
</evidence>
<feature type="transmembrane region" description="Helical" evidence="7">
    <location>
        <begin position="95"/>
        <end position="116"/>
    </location>
</feature>
<feature type="transmembrane region" description="Helical" evidence="7">
    <location>
        <begin position="357"/>
        <end position="374"/>
    </location>
</feature>
<evidence type="ECO:0000256" key="5">
    <source>
        <dbReference type="ARBA" id="ARBA00022989"/>
    </source>
</evidence>
<feature type="transmembrane region" description="Helical" evidence="7">
    <location>
        <begin position="57"/>
        <end position="83"/>
    </location>
</feature>
<reference evidence="8 9" key="1">
    <citation type="submission" date="2017-02" db="EMBL/GenBank/DDBJ databases">
        <authorList>
            <person name="Peterson S.W."/>
        </authorList>
    </citation>
    <scope>NUCLEOTIDE SEQUENCE [LARGE SCALE GENOMIC DNA]</scope>
    <source>
        <strain evidence="8 9">ATCC 35992</strain>
    </source>
</reference>
<sequence>MKKEVVDFTKGEPIRLIIPFYIPLLLTSLLQQIYNFVDALIVGQGLGDDALAAVGNMGSIFFLIVGFSFGLANGFGVLVAHSFGAKDYAELRRRIASIVQLACVLAVVLTSLSLFFLKDILIFLRTDKVIIKDSLAYGYIVFAGLFSSISYNVCASILRALGDSKTPLKAIVVASILNLSLDSFFIFVLHMGVWSVAIATVISQIVSTLVCFNRLRQISIIKLTKSDFQNEKHVYIDLIKNGVPMAFMNSITAIGCMVVQYFVNGYGVNYTSAYAACSKYLNLFMNPACTAGHAMSAFTSQNFGAKKYKRIKNGLKVCLSISFITYLTLGMAMVFAPRFLANILLDGNKSISLAAEFLPICGATIIAVDCLFVFRSGVQAMGNPMIPMWSGVLEMVLRISTIAYFMSRVGFRATAYAEVAAWTGALLINMVAFAVILSRNLSKSKAYDLDNISVEGNIVVTKEG</sequence>
<keyword evidence="4 7" id="KW-0812">Transmembrane</keyword>
<name>A0A1T4VVT8_9FIRM</name>
<feature type="transmembrane region" description="Helical" evidence="7">
    <location>
        <begin position="386"/>
        <end position="407"/>
    </location>
</feature>
<dbReference type="PIRSF" id="PIRSF006603">
    <property type="entry name" value="DinF"/>
    <property type="match status" value="1"/>
</dbReference>
<evidence type="ECO:0000256" key="7">
    <source>
        <dbReference type="SAM" id="Phobius"/>
    </source>
</evidence>
<evidence type="ECO:0000313" key="8">
    <source>
        <dbReference type="EMBL" id="SKA69029.1"/>
    </source>
</evidence>
<dbReference type="PANTHER" id="PTHR43549:SF3">
    <property type="entry name" value="MULTIDRUG RESISTANCE PROTEIN YPNP-RELATED"/>
    <property type="match status" value="1"/>
</dbReference>
<feature type="transmembrane region" description="Helical" evidence="7">
    <location>
        <begin position="194"/>
        <end position="215"/>
    </location>
</feature>
<dbReference type="OrthoDB" id="9776324at2"/>
<keyword evidence="3" id="KW-1003">Cell membrane</keyword>
<feature type="transmembrane region" description="Helical" evidence="7">
    <location>
        <begin position="136"/>
        <end position="158"/>
    </location>
</feature>
<keyword evidence="2" id="KW-0813">Transport</keyword>
<dbReference type="NCBIfam" id="TIGR00797">
    <property type="entry name" value="matE"/>
    <property type="match status" value="1"/>
</dbReference>
<evidence type="ECO:0000256" key="3">
    <source>
        <dbReference type="ARBA" id="ARBA00022475"/>
    </source>
</evidence>
<keyword evidence="6 7" id="KW-0472">Membrane</keyword>
<dbReference type="GO" id="GO:0005886">
    <property type="term" value="C:plasma membrane"/>
    <property type="evidence" value="ECO:0007669"/>
    <property type="project" value="UniProtKB-SubCell"/>
</dbReference>
<dbReference type="Pfam" id="PF01554">
    <property type="entry name" value="MatE"/>
    <property type="match status" value="2"/>
</dbReference>
<protein>
    <submittedName>
        <fullName evidence="8">Putative efflux protein, MATE family</fullName>
    </submittedName>
</protein>
<dbReference type="Proteomes" id="UP000190814">
    <property type="component" value="Unassembled WGS sequence"/>
</dbReference>
<dbReference type="GO" id="GO:0042910">
    <property type="term" value="F:xenobiotic transmembrane transporter activity"/>
    <property type="evidence" value="ECO:0007669"/>
    <property type="project" value="InterPro"/>
</dbReference>
<dbReference type="CDD" id="cd13138">
    <property type="entry name" value="MATE_yoeA_like"/>
    <property type="match status" value="1"/>
</dbReference>
<dbReference type="InterPro" id="IPR048279">
    <property type="entry name" value="MdtK-like"/>
</dbReference>
<dbReference type="InterPro" id="IPR052031">
    <property type="entry name" value="Membrane_Transporter-Flippase"/>
</dbReference>
<feature type="transmembrane region" description="Helical" evidence="7">
    <location>
        <begin position="419"/>
        <end position="437"/>
    </location>
</feature>
<dbReference type="STRING" id="39495.SAMN02745111_01738"/>
<dbReference type="EMBL" id="FUXZ01000010">
    <property type="protein sequence ID" value="SKA69029.1"/>
    <property type="molecule type" value="Genomic_DNA"/>
</dbReference>
<feature type="transmembrane region" description="Helical" evidence="7">
    <location>
        <begin position="20"/>
        <end position="37"/>
    </location>
</feature>
<keyword evidence="5 7" id="KW-1133">Transmembrane helix</keyword>
<feature type="transmembrane region" description="Helical" evidence="7">
    <location>
        <begin position="317"/>
        <end position="337"/>
    </location>
</feature>
<dbReference type="InterPro" id="IPR002528">
    <property type="entry name" value="MATE_fam"/>
</dbReference>
<accession>A0A1T4VVT8</accession>
<dbReference type="PANTHER" id="PTHR43549">
    <property type="entry name" value="MULTIDRUG RESISTANCE PROTEIN YPNP-RELATED"/>
    <property type="match status" value="1"/>
</dbReference>
<comment type="subcellular location">
    <subcellularLocation>
        <location evidence="1">Cell membrane</location>
        <topology evidence="1">Multi-pass membrane protein</topology>
    </subcellularLocation>
</comment>
<evidence type="ECO:0000256" key="1">
    <source>
        <dbReference type="ARBA" id="ARBA00004651"/>
    </source>
</evidence>
<evidence type="ECO:0000256" key="6">
    <source>
        <dbReference type="ARBA" id="ARBA00023136"/>
    </source>
</evidence>